<evidence type="ECO:0000313" key="5">
    <source>
        <dbReference type="Proteomes" id="UP000663870"/>
    </source>
</evidence>
<feature type="signal peptide" evidence="1">
    <location>
        <begin position="1"/>
        <end position="23"/>
    </location>
</feature>
<sequence>MGSNSYLLSIVALCFILMQICSSIIVTEQYLPSIKIDNKDVDDQVYVRQRLAHLLFPSTSFSNQLNERYDDQDFQPMKRESFGRKQHWDVFFGRR</sequence>
<comment type="caution">
    <text evidence="3">The sequence shown here is derived from an EMBL/GenBank/DDBJ whole genome shotgun (WGS) entry which is preliminary data.</text>
</comment>
<dbReference type="Proteomes" id="UP000663836">
    <property type="component" value="Unassembled WGS sequence"/>
</dbReference>
<accession>A0A815MIC5</accession>
<name>A0A815MIC5_9BILA</name>
<dbReference type="EMBL" id="CAJNOL010001828">
    <property type="protein sequence ID" value="CAF1424877.1"/>
    <property type="molecule type" value="Genomic_DNA"/>
</dbReference>
<organism evidence="3 5">
    <name type="scientific">Rotaria sordida</name>
    <dbReference type="NCBI Taxonomy" id="392033"/>
    <lineage>
        <taxon>Eukaryota</taxon>
        <taxon>Metazoa</taxon>
        <taxon>Spiralia</taxon>
        <taxon>Gnathifera</taxon>
        <taxon>Rotifera</taxon>
        <taxon>Eurotatoria</taxon>
        <taxon>Bdelloidea</taxon>
        <taxon>Philodinida</taxon>
        <taxon>Philodinidae</taxon>
        <taxon>Rotaria</taxon>
    </lineage>
</organism>
<evidence type="ECO:0000313" key="3">
    <source>
        <dbReference type="EMBL" id="CAF1424877.1"/>
    </source>
</evidence>
<dbReference type="EMBL" id="CAJOBD010000489">
    <property type="protein sequence ID" value="CAF3677449.1"/>
    <property type="molecule type" value="Genomic_DNA"/>
</dbReference>
<evidence type="ECO:0000313" key="4">
    <source>
        <dbReference type="EMBL" id="CAF3677449.1"/>
    </source>
</evidence>
<keyword evidence="1" id="KW-0732">Signal</keyword>
<reference evidence="3" key="1">
    <citation type="submission" date="2021-02" db="EMBL/GenBank/DDBJ databases">
        <authorList>
            <person name="Nowell W R."/>
        </authorList>
    </citation>
    <scope>NUCLEOTIDE SEQUENCE</scope>
</reference>
<evidence type="ECO:0000256" key="1">
    <source>
        <dbReference type="SAM" id="SignalP"/>
    </source>
</evidence>
<dbReference type="EMBL" id="CAJNOT010001248">
    <property type="protein sequence ID" value="CAF1170733.1"/>
    <property type="molecule type" value="Genomic_DNA"/>
</dbReference>
<proteinExistence type="predicted"/>
<dbReference type="Proteomes" id="UP000663864">
    <property type="component" value="Unassembled WGS sequence"/>
</dbReference>
<dbReference type="AlphaFoldDB" id="A0A815MIC5"/>
<gene>
    <name evidence="4" type="ORF">JBS370_LOCUS7968</name>
    <name evidence="3" type="ORF">JXQ802_LOCUS36078</name>
    <name evidence="2" type="ORF">ZHD862_LOCUS21198</name>
</gene>
<keyword evidence="5" id="KW-1185">Reference proteome</keyword>
<evidence type="ECO:0000313" key="2">
    <source>
        <dbReference type="EMBL" id="CAF1170733.1"/>
    </source>
</evidence>
<feature type="chain" id="PRO_5035606137" evidence="1">
    <location>
        <begin position="24"/>
        <end position="95"/>
    </location>
</feature>
<dbReference type="Proteomes" id="UP000663870">
    <property type="component" value="Unassembled WGS sequence"/>
</dbReference>
<protein>
    <submittedName>
        <fullName evidence="3">Uncharacterized protein</fullName>
    </submittedName>
</protein>